<evidence type="ECO:0000256" key="3">
    <source>
        <dbReference type="ARBA" id="ARBA00022737"/>
    </source>
</evidence>
<dbReference type="SMART" id="SM00028">
    <property type="entry name" value="TPR"/>
    <property type="match status" value="5"/>
</dbReference>
<evidence type="ECO:0000256" key="4">
    <source>
        <dbReference type="ARBA" id="ARBA00022803"/>
    </source>
</evidence>
<dbReference type="AlphaFoldDB" id="A0A504J9R0"/>
<dbReference type="Gene3D" id="1.25.40.10">
    <property type="entry name" value="Tetratricopeptide repeat domain"/>
    <property type="match status" value="2"/>
</dbReference>
<protein>
    <submittedName>
        <fullName evidence="11">AraC family transcriptional regulator</fullName>
    </submittedName>
</protein>
<keyword evidence="9" id="KW-0472">Membrane</keyword>
<dbReference type="SMART" id="SM00342">
    <property type="entry name" value="HTH_ARAC"/>
    <property type="match status" value="1"/>
</dbReference>
<comment type="caution">
    <text evidence="11">The sequence shown here is derived from an EMBL/GenBank/DDBJ whole genome shotgun (WGS) entry which is preliminary data.</text>
</comment>
<dbReference type="GO" id="GO:0005737">
    <property type="term" value="C:cytoplasm"/>
    <property type="evidence" value="ECO:0007669"/>
    <property type="project" value="UniProtKB-SubCell"/>
</dbReference>
<keyword evidence="6" id="KW-0804">Transcription</keyword>
<dbReference type="SUPFAM" id="SSF48452">
    <property type="entry name" value="TPR-like"/>
    <property type="match status" value="2"/>
</dbReference>
<proteinExistence type="inferred from homology"/>
<keyword evidence="9" id="KW-1133">Transmembrane helix</keyword>
<keyword evidence="9" id="KW-0812">Transmembrane</keyword>
<keyword evidence="5" id="KW-0805">Transcription regulation</keyword>
<dbReference type="InterPro" id="IPR018060">
    <property type="entry name" value="HTH_AraC"/>
</dbReference>
<dbReference type="EMBL" id="VFWZ01000002">
    <property type="protein sequence ID" value="TPN87374.1"/>
    <property type="molecule type" value="Genomic_DNA"/>
</dbReference>
<dbReference type="PROSITE" id="PS01124">
    <property type="entry name" value="HTH_ARAC_FAMILY_2"/>
    <property type="match status" value="1"/>
</dbReference>
<keyword evidence="4 8" id="KW-0802">TPR repeat</keyword>
<evidence type="ECO:0000256" key="5">
    <source>
        <dbReference type="ARBA" id="ARBA00023015"/>
    </source>
</evidence>
<dbReference type="RefSeq" id="WP_140592016.1">
    <property type="nucleotide sequence ID" value="NZ_VFWZ01000002.1"/>
</dbReference>
<dbReference type="Gene3D" id="1.10.10.60">
    <property type="entry name" value="Homeodomain-like"/>
    <property type="match status" value="2"/>
</dbReference>
<evidence type="ECO:0000256" key="6">
    <source>
        <dbReference type="ARBA" id="ARBA00023163"/>
    </source>
</evidence>
<evidence type="ECO:0000259" key="10">
    <source>
        <dbReference type="PROSITE" id="PS01124"/>
    </source>
</evidence>
<keyword evidence="2" id="KW-0963">Cytoplasm</keyword>
<dbReference type="Pfam" id="PF12833">
    <property type="entry name" value="HTH_18"/>
    <property type="match status" value="1"/>
</dbReference>
<dbReference type="GO" id="GO:0043565">
    <property type="term" value="F:sequence-specific DNA binding"/>
    <property type="evidence" value="ECO:0007669"/>
    <property type="project" value="InterPro"/>
</dbReference>
<keyword evidence="3" id="KW-0677">Repeat</keyword>
<evidence type="ECO:0000313" key="11">
    <source>
        <dbReference type="EMBL" id="TPN87374.1"/>
    </source>
</evidence>
<dbReference type="InterPro" id="IPR019734">
    <property type="entry name" value="TPR_rpt"/>
</dbReference>
<dbReference type="SUPFAM" id="SSF46689">
    <property type="entry name" value="Homeodomain-like"/>
    <property type="match status" value="1"/>
</dbReference>
<sequence>MTTRTVLLFLFFSFCFAKGYFFQKNPKRFQKKDTTLIQWINKSKSTDSIRDLIYTTMSQDILLAVDYAHAFLAKSKKNDLGMQYLAYYDLGVAYYRNSEYQKTIKYVDSALTVIPDGVLKKTRTLSGYLLKGSAYVDNRQYKKALEIFLLGEKLIDPKDDLTQYRISFLNNIGIIRIEIQEFEEALTSFKEIFELMEALKDDENFLIEDYTSVILHLALSYYETGDIDNAIKYNNIGLELSRDHNLKENQGIFLMNIGEVFIKKGEPDVALKKLYESQKLLDDNNSNVNFLLTNYYIAKVLYIKSEYNSAHNVLIENFELIKDREKSEIKNILEMYDLAYLCAEKLEDDAKQLAYSNAYRSIQKILYQNDTDTRREIYKENIEGLRHKNQTLSLKNIENKKTLIIVIILLAIVIIFSIYKTVVYNKKIKKSKILFNQLQEKINTAPAKSKSKKTSVLTDEKAQNLIEKLKILEKELFYIKMDCNLYNTAKQLETNTVYLSKVLNQYKQKSFTEYLNTLRIDYFLEILKTDSRFMSYTIKGIGEELGYKSVNTFVKAFKNQTSLTPSYYLKQIKKNKNESDLH</sequence>
<dbReference type="PANTHER" id="PTHR46630:SF1">
    <property type="entry name" value="TETRATRICOPEPTIDE REPEAT PROTEIN 29"/>
    <property type="match status" value="1"/>
</dbReference>
<dbReference type="InterPro" id="IPR011990">
    <property type="entry name" value="TPR-like_helical_dom_sf"/>
</dbReference>
<dbReference type="InterPro" id="IPR009057">
    <property type="entry name" value="Homeodomain-like_sf"/>
</dbReference>
<dbReference type="GO" id="GO:0003700">
    <property type="term" value="F:DNA-binding transcription factor activity"/>
    <property type="evidence" value="ECO:0007669"/>
    <property type="project" value="InterPro"/>
</dbReference>
<name>A0A504J9R0_9FLAO</name>
<evidence type="ECO:0000256" key="1">
    <source>
        <dbReference type="ARBA" id="ARBA00004496"/>
    </source>
</evidence>
<feature type="transmembrane region" description="Helical" evidence="9">
    <location>
        <begin position="403"/>
        <end position="422"/>
    </location>
</feature>
<feature type="domain" description="HTH araC/xylS-type" evidence="10">
    <location>
        <begin position="466"/>
        <end position="571"/>
    </location>
</feature>
<reference evidence="11 12" key="1">
    <citation type="submission" date="2019-06" db="EMBL/GenBank/DDBJ databases">
        <authorList>
            <person name="Meng X."/>
        </authorList>
    </citation>
    <scope>NUCLEOTIDE SEQUENCE [LARGE SCALE GENOMIC DNA]</scope>
    <source>
        <strain evidence="11 12">M625</strain>
    </source>
</reference>
<organism evidence="11 12">
    <name type="scientific">Aquimarina algicola</name>
    <dbReference type="NCBI Taxonomy" id="2589995"/>
    <lineage>
        <taxon>Bacteria</taxon>
        <taxon>Pseudomonadati</taxon>
        <taxon>Bacteroidota</taxon>
        <taxon>Flavobacteriia</taxon>
        <taxon>Flavobacteriales</taxon>
        <taxon>Flavobacteriaceae</taxon>
        <taxon>Aquimarina</taxon>
    </lineage>
</organism>
<evidence type="ECO:0000256" key="2">
    <source>
        <dbReference type="ARBA" id="ARBA00022490"/>
    </source>
</evidence>
<evidence type="ECO:0000313" key="12">
    <source>
        <dbReference type="Proteomes" id="UP000315540"/>
    </source>
</evidence>
<dbReference type="InterPro" id="IPR051476">
    <property type="entry name" value="Bac_ResReg_Asp_Phosphatase"/>
</dbReference>
<dbReference type="OrthoDB" id="5295174at2"/>
<evidence type="ECO:0000256" key="7">
    <source>
        <dbReference type="ARBA" id="ARBA00038253"/>
    </source>
</evidence>
<gene>
    <name evidence="11" type="ORF">FHK87_07245</name>
</gene>
<evidence type="ECO:0000256" key="8">
    <source>
        <dbReference type="PROSITE-ProRule" id="PRU00339"/>
    </source>
</evidence>
<evidence type="ECO:0000256" key="9">
    <source>
        <dbReference type="SAM" id="Phobius"/>
    </source>
</evidence>
<comment type="similarity">
    <text evidence="7">Belongs to the Rap family.</text>
</comment>
<keyword evidence="12" id="KW-1185">Reference proteome</keyword>
<dbReference type="Proteomes" id="UP000315540">
    <property type="component" value="Unassembled WGS sequence"/>
</dbReference>
<feature type="repeat" description="TPR" evidence="8">
    <location>
        <begin position="84"/>
        <end position="117"/>
    </location>
</feature>
<accession>A0A504J9R0</accession>
<dbReference type="PROSITE" id="PS50005">
    <property type="entry name" value="TPR"/>
    <property type="match status" value="1"/>
</dbReference>
<comment type="subcellular location">
    <subcellularLocation>
        <location evidence="1">Cytoplasm</location>
    </subcellularLocation>
</comment>
<dbReference type="PANTHER" id="PTHR46630">
    <property type="entry name" value="TETRATRICOPEPTIDE REPEAT PROTEIN 29"/>
    <property type="match status" value="1"/>
</dbReference>